<dbReference type="Proteomes" id="UP001059041">
    <property type="component" value="Linkage Group LG4"/>
</dbReference>
<keyword evidence="2" id="KW-1185">Reference proteome</keyword>
<proteinExistence type="predicted"/>
<evidence type="ECO:0000313" key="2">
    <source>
        <dbReference type="Proteomes" id="UP001059041"/>
    </source>
</evidence>
<evidence type="ECO:0000313" key="1">
    <source>
        <dbReference type="EMBL" id="KAI7811478.1"/>
    </source>
</evidence>
<gene>
    <name evidence="1" type="ORF">IRJ41_016581</name>
</gene>
<name>A0A9W7WZX7_TRIRA</name>
<dbReference type="AlphaFoldDB" id="A0A9W7WZX7"/>
<comment type="caution">
    <text evidence="1">The sequence shown here is derived from an EMBL/GenBank/DDBJ whole genome shotgun (WGS) entry which is preliminary data.</text>
</comment>
<accession>A0A9W7WZX7</accession>
<dbReference type="EMBL" id="JAFHDT010000004">
    <property type="protein sequence ID" value="KAI7811478.1"/>
    <property type="molecule type" value="Genomic_DNA"/>
</dbReference>
<protein>
    <submittedName>
        <fullName evidence="1">Uncharacterized protein</fullName>
    </submittedName>
</protein>
<sequence length="77" mass="8750">MILSAFKDVMLYLDQLLVTQLTHKVLRYDSSFSGQMWRRTELLAGEEEQLAAGSLSLRDVRADFCSGRLDKASGHWS</sequence>
<reference evidence="1" key="1">
    <citation type="submission" date="2021-02" db="EMBL/GenBank/DDBJ databases">
        <title>Comparative genomics reveals that relaxation of natural selection precedes convergent phenotypic evolution of cavefish.</title>
        <authorList>
            <person name="Peng Z."/>
        </authorList>
    </citation>
    <scope>NUCLEOTIDE SEQUENCE</scope>
    <source>
        <tissue evidence="1">Muscle</tissue>
    </source>
</reference>
<organism evidence="1 2">
    <name type="scientific">Triplophysa rosa</name>
    <name type="common">Cave loach</name>
    <dbReference type="NCBI Taxonomy" id="992332"/>
    <lineage>
        <taxon>Eukaryota</taxon>
        <taxon>Metazoa</taxon>
        <taxon>Chordata</taxon>
        <taxon>Craniata</taxon>
        <taxon>Vertebrata</taxon>
        <taxon>Euteleostomi</taxon>
        <taxon>Actinopterygii</taxon>
        <taxon>Neopterygii</taxon>
        <taxon>Teleostei</taxon>
        <taxon>Ostariophysi</taxon>
        <taxon>Cypriniformes</taxon>
        <taxon>Nemacheilidae</taxon>
        <taxon>Triplophysa</taxon>
    </lineage>
</organism>